<reference evidence="1" key="1">
    <citation type="submission" date="2023-06" db="EMBL/GenBank/DDBJ databases">
        <title>Genomic analysis of the entomopathogenic nematode Steinernema hermaphroditum.</title>
        <authorList>
            <person name="Schwarz E.M."/>
            <person name="Heppert J.K."/>
            <person name="Baniya A."/>
            <person name="Schwartz H.T."/>
            <person name="Tan C.-H."/>
            <person name="Antoshechkin I."/>
            <person name="Sternberg P.W."/>
            <person name="Goodrich-Blair H."/>
            <person name="Dillman A.R."/>
        </authorList>
    </citation>
    <scope>NUCLEOTIDE SEQUENCE</scope>
    <source>
        <strain evidence="1">PS9179</strain>
        <tissue evidence="1">Whole animal</tissue>
    </source>
</reference>
<proteinExistence type="predicted"/>
<evidence type="ECO:0000313" key="2">
    <source>
        <dbReference type="Proteomes" id="UP001175271"/>
    </source>
</evidence>
<evidence type="ECO:0000313" key="1">
    <source>
        <dbReference type="EMBL" id="KAK0423087.1"/>
    </source>
</evidence>
<protein>
    <submittedName>
        <fullName evidence="1">Uncharacterized protein</fullName>
    </submittedName>
</protein>
<sequence>MLPPPENALTSLFQPPQRLGTTMIGRKANIHYIALCNCDSFGEKLKQKTMVLESELFQKTAENDALRADEIKLKQQLDHLKFQLKKTGEALLVELENYEGSEDLEREIDVASGRYAESRPASLGG</sequence>
<comment type="caution">
    <text evidence="1">The sequence shown here is derived from an EMBL/GenBank/DDBJ whole genome shotgun (WGS) entry which is preliminary data.</text>
</comment>
<name>A0AA39IH81_9BILA</name>
<dbReference type="Proteomes" id="UP001175271">
    <property type="component" value="Unassembled WGS sequence"/>
</dbReference>
<accession>A0AA39IH81</accession>
<dbReference type="EMBL" id="JAUCMV010000001">
    <property type="protein sequence ID" value="KAK0423087.1"/>
    <property type="molecule type" value="Genomic_DNA"/>
</dbReference>
<keyword evidence="2" id="KW-1185">Reference proteome</keyword>
<gene>
    <name evidence="1" type="ORF">QR680_007962</name>
</gene>
<dbReference type="AlphaFoldDB" id="A0AA39IH81"/>
<organism evidence="1 2">
    <name type="scientific">Steinernema hermaphroditum</name>
    <dbReference type="NCBI Taxonomy" id="289476"/>
    <lineage>
        <taxon>Eukaryota</taxon>
        <taxon>Metazoa</taxon>
        <taxon>Ecdysozoa</taxon>
        <taxon>Nematoda</taxon>
        <taxon>Chromadorea</taxon>
        <taxon>Rhabditida</taxon>
        <taxon>Tylenchina</taxon>
        <taxon>Panagrolaimomorpha</taxon>
        <taxon>Strongyloidoidea</taxon>
        <taxon>Steinernematidae</taxon>
        <taxon>Steinernema</taxon>
    </lineage>
</organism>